<evidence type="ECO:0000313" key="3">
    <source>
        <dbReference type="EMBL" id="KAL0150051.1"/>
    </source>
</evidence>
<protein>
    <submittedName>
        <fullName evidence="3">Uncharacterized protein</fullName>
    </submittedName>
</protein>
<dbReference type="Proteomes" id="UP001529510">
    <property type="component" value="Unassembled WGS sequence"/>
</dbReference>
<evidence type="ECO:0000256" key="1">
    <source>
        <dbReference type="SAM" id="Coils"/>
    </source>
</evidence>
<dbReference type="EMBL" id="JAMKFB020000308">
    <property type="protein sequence ID" value="KAL0150051.1"/>
    <property type="molecule type" value="Genomic_DNA"/>
</dbReference>
<sequence length="172" mass="20192">VEETLNQEQKHKQELQKTNKRLVTLTHTHSVFILLDDDDDDNCGGDEDGVGVQEQEARELHVRLEELQQEEQKLRRDADRLREQLHKLQAESHDTRTHTQELQQQLAHATQQLHTHTVRCAGTRVIGHLTVRVLALQDQVKQEAAAREEAENRTRQIQEELEQIRRERDTLR</sequence>
<keyword evidence="4" id="KW-1185">Reference proteome</keyword>
<organism evidence="3 4">
    <name type="scientific">Cirrhinus mrigala</name>
    <name type="common">Mrigala</name>
    <dbReference type="NCBI Taxonomy" id="683832"/>
    <lineage>
        <taxon>Eukaryota</taxon>
        <taxon>Metazoa</taxon>
        <taxon>Chordata</taxon>
        <taxon>Craniata</taxon>
        <taxon>Vertebrata</taxon>
        <taxon>Euteleostomi</taxon>
        <taxon>Actinopterygii</taxon>
        <taxon>Neopterygii</taxon>
        <taxon>Teleostei</taxon>
        <taxon>Ostariophysi</taxon>
        <taxon>Cypriniformes</taxon>
        <taxon>Cyprinidae</taxon>
        <taxon>Labeoninae</taxon>
        <taxon>Labeonini</taxon>
        <taxon>Cirrhinus</taxon>
    </lineage>
</organism>
<name>A0ABD0MN47_CIRMR</name>
<reference evidence="3 4" key="1">
    <citation type="submission" date="2024-05" db="EMBL/GenBank/DDBJ databases">
        <title>Genome sequencing and assembly of Indian major carp, Cirrhinus mrigala (Hamilton, 1822).</title>
        <authorList>
            <person name="Mohindra V."/>
            <person name="Chowdhury L.M."/>
            <person name="Lal K."/>
            <person name="Jena J.K."/>
        </authorList>
    </citation>
    <scope>NUCLEOTIDE SEQUENCE [LARGE SCALE GENOMIC DNA]</scope>
    <source>
        <strain evidence="3">CM1030</strain>
        <tissue evidence="3">Blood</tissue>
    </source>
</reference>
<gene>
    <name evidence="3" type="ORF">M9458_054710</name>
</gene>
<feature type="non-terminal residue" evidence="3">
    <location>
        <position position="172"/>
    </location>
</feature>
<feature type="non-terminal residue" evidence="3">
    <location>
        <position position="1"/>
    </location>
</feature>
<dbReference type="AlphaFoldDB" id="A0ABD0MN47"/>
<evidence type="ECO:0000256" key="2">
    <source>
        <dbReference type="SAM" id="MobiDB-lite"/>
    </source>
</evidence>
<comment type="caution">
    <text evidence="3">The sequence shown here is derived from an EMBL/GenBank/DDBJ whole genome shotgun (WGS) entry which is preliminary data.</text>
</comment>
<keyword evidence="1" id="KW-0175">Coiled coil</keyword>
<evidence type="ECO:0000313" key="4">
    <source>
        <dbReference type="Proteomes" id="UP001529510"/>
    </source>
</evidence>
<accession>A0ABD0MN47</accession>
<proteinExistence type="predicted"/>
<feature type="region of interest" description="Disordered" evidence="2">
    <location>
        <begin position="147"/>
        <end position="172"/>
    </location>
</feature>
<feature type="coiled-coil region" evidence="1">
    <location>
        <begin position="50"/>
        <end position="98"/>
    </location>
</feature>